<dbReference type="Proteomes" id="UP001454036">
    <property type="component" value="Unassembled WGS sequence"/>
</dbReference>
<comment type="similarity">
    <text evidence="1 3">Belongs to the UDP-glycosyltransferase family.</text>
</comment>
<dbReference type="FunFam" id="3.40.50.2000:FF:000019">
    <property type="entry name" value="Glycosyltransferase"/>
    <property type="match status" value="1"/>
</dbReference>
<comment type="caution">
    <text evidence="5">The sequence shown here is derived from an EMBL/GenBank/DDBJ whole genome shotgun (WGS) entry which is preliminary data.</text>
</comment>
<dbReference type="GO" id="GO:0080043">
    <property type="term" value="F:quercetin 3-O-glucosyltransferase activity"/>
    <property type="evidence" value="ECO:0007669"/>
    <property type="project" value="TreeGrafter"/>
</dbReference>
<accession>A0AAV3PLB9</accession>
<proteinExistence type="inferred from homology"/>
<dbReference type="Pfam" id="PF00201">
    <property type="entry name" value="UDPGT"/>
    <property type="match status" value="1"/>
</dbReference>
<dbReference type="PROSITE" id="PS00375">
    <property type="entry name" value="UDPGT"/>
    <property type="match status" value="1"/>
</dbReference>
<organism evidence="5 6">
    <name type="scientific">Lithospermum erythrorhizon</name>
    <name type="common">Purple gromwell</name>
    <name type="synonym">Lithospermum officinale var. erythrorhizon</name>
    <dbReference type="NCBI Taxonomy" id="34254"/>
    <lineage>
        <taxon>Eukaryota</taxon>
        <taxon>Viridiplantae</taxon>
        <taxon>Streptophyta</taxon>
        <taxon>Embryophyta</taxon>
        <taxon>Tracheophyta</taxon>
        <taxon>Spermatophyta</taxon>
        <taxon>Magnoliopsida</taxon>
        <taxon>eudicotyledons</taxon>
        <taxon>Gunneridae</taxon>
        <taxon>Pentapetalae</taxon>
        <taxon>asterids</taxon>
        <taxon>lamiids</taxon>
        <taxon>Boraginales</taxon>
        <taxon>Boraginaceae</taxon>
        <taxon>Boraginoideae</taxon>
        <taxon>Lithospermeae</taxon>
        <taxon>Lithospermum</taxon>
    </lineage>
</organism>
<evidence type="ECO:0000313" key="6">
    <source>
        <dbReference type="Proteomes" id="UP001454036"/>
    </source>
</evidence>
<evidence type="ECO:0000256" key="1">
    <source>
        <dbReference type="ARBA" id="ARBA00009995"/>
    </source>
</evidence>
<keyword evidence="2 3" id="KW-0808">Transferase</keyword>
<dbReference type="PANTHER" id="PTHR11926:SF1534">
    <property type="entry name" value="GLYCOSYLTRANSFERASE"/>
    <property type="match status" value="1"/>
</dbReference>
<dbReference type="CDD" id="cd03784">
    <property type="entry name" value="GT1_Gtf-like"/>
    <property type="match status" value="1"/>
</dbReference>
<dbReference type="EMBL" id="BAABME010001990">
    <property type="protein sequence ID" value="GAA0152470.1"/>
    <property type="molecule type" value="Genomic_DNA"/>
</dbReference>
<evidence type="ECO:0000256" key="2">
    <source>
        <dbReference type="ARBA" id="ARBA00022679"/>
    </source>
</evidence>
<dbReference type="EC" id="2.4.1.-" evidence="4"/>
<dbReference type="AlphaFoldDB" id="A0AAV3PLB9"/>
<dbReference type="InterPro" id="IPR035595">
    <property type="entry name" value="UDP_glycos_trans_CS"/>
</dbReference>
<evidence type="ECO:0000256" key="4">
    <source>
        <dbReference type="RuleBase" id="RU362057"/>
    </source>
</evidence>
<dbReference type="InterPro" id="IPR002213">
    <property type="entry name" value="UDP_glucos_trans"/>
</dbReference>
<protein>
    <recommendedName>
        <fullName evidence="4">Glycosyltransferase</fullName>
        <ecNumber evidence="4">2.4.1.-</ecNumber>
    </recommendedName>
</protein>
<sequence length="453" mass="50947">MNHHHFLIISLAAQSHLNPTLQLAKILARKGVRATFTTTVSGLRRLKNLPIHEGLHFASFSDGQDEATEWDNDFTTYMAKLNQVAPGSLKSLLTKLANEGYPVTYIVYTLMLPWAAKVAREVHVPSAFLVIQCAASFAFYHRFFNSHDGVFGKKVSSYEPSFSIEFPGLPLFSCNEIPTFLFTGDPLYSINTPHFQEHIKVLEQESKPCVLINTFDELEHQILKSFNDVNVIPIGPFIPSAFSDGIDTSDNSFGCELIESKEDSLEWLDTQEEKSVIYVSFGSFVQMKKEEEEILQCLIEIDKPFLLVIRSSLDDDEGVKGMLQKGLIVQWCSQVEVLAHKAIGCFVSHCGWNSIMESIVAGVPIVGYPHYSDQPTNAKLVEEVWCNGVRARPNNEGVVERKEMRRCLDIVMGSEEEGERIRGNALKWRNSALEAVRDEGSSFKNLNMFLANQ</sequence>
<dbReference type="GO" id="GO:0080044">
    <property type="term" value="F:quercetin 7-O-glucosyltransferase activity"/>
    <property type="evidence" value="ECO:0007669"/>
    <property type="project" value="TreeGrafter"/>
</dbReference>
<dbReference type="SUPFAM" id="SSF53756">
    <property type="entry name" value="UDP-Glycosyltransferase/glycogen phosphorylase"/>
    <property type="match status" value="1"/>
</dbReference>
<dbReference type="Gene3D" id="3.40.50.2000">
    <property type="entry name" value="Glycogen Phosphorylase B"/>
    <property type="match status" value="2"/>
</dbReference>
<keyword evidence="3" id="KW-0328">Glycosyltransferase</keyword>
<dbReference type="PANTHER" id="PTHR11926">
    <property type="entry name" value="GLUCOSYL/GLUCURONOSYL TRANSFERASES"/>
    <property type="match status" value="1"/>
</dbReference>
<evidence type="ECO:0000256" key="3">
    <source>
        <dbReference type="RuleBase" id="RU003718"/>
    </source>
</evidence>
<gene>
    <name evidence="5" type="ORF">LIER_10944</name>
</gene>
<name>A0AAV3PLB9_LITER</name>
<keyword evidence="6" id="KW-1185">Reference proteome</keyword>
<reference evidence="5 6" key="1">
    <citation type="submission" date="2024-01" db="EMBL/GenBank/DDBJ databases">
        <title>The complete chloroplast genome sequence of Lithospermum erythrorhizon: insights into the phylogenetic relationship among Boraginaceae species and the maternal lineages of purple gromwells.</title>
        <authorList>
            <person name="Okada T."/>
            <person name="Watanabe K."/>
        </authorList>
    </citation>
    <scope>NUCLEOTIDE SEQUENCE [LARGE SCALE GENOMIC DNA]</scope>
</reference>
<evidence type="ECO:0000313" key="5">
    <source>
        <dbReference type="EMBL" id="GAA0152470.1"/>
    </source>
</evidence>